<proteinExistence type="predicted"/>
<sequence>IKMRFTILTLTAVLCLALVSSHPLPEDGLRSEALDRLVMAEADSEAALRSKRTIGILRQLFPDISQRIESKVNSIIGEIIRVLGPVILRNILGGGMGNTPPGVEKSDEGTSVVGMSPFGDDDEDESMSTGSNNASKVSISLPTFPPDEEETINSSSFTTSSLITTAESRANIDVNPESENRVNEIGSESQNNEVRVQFADEVPSDSSPQELTPLDETETEEDENRNKRFLFGFGGGTGGSAGSGNFLFDIIRQAADGAARAAGTVYRVVAGTQSLGLGLSASRDVSPAAPAAANPGGTGTPTSGAPSTAAPGAGILPPLVAGSGSNQLGGSSSSDTHEGKSDEHEAVPGPVTRFFVIANRGLSNLVQDLILVTSGSHKRAFRQLQGATDYFHHLRTHSRTEMRKHKHHRRATFASRNTGTTLATEDPELNFFVDGRRAFRETQDTSPPNAFPQSNRLDSVQLHLLPCLILFYFHSTFCVPPPSSLFYFSSCIFIISAL</sequence>
<dbReference type="AlphaFoldDB" id="A0A151WNL4"/>
<feature type="compositionally biased region" description="Polar residues" evidence="1">
    <location>
        <begin position="127"/>
        <end position="141"/>
    </location>
</feature>
<feature type="compositionally biased region" description="Low complexity" evidence="1">
    <location>
        <begin position="322"/>
        <end position="334"/>
    </location>
</feature>
<protein>
    <submittedName>
        <fullName evidence="3">Uncharacterized protein</fullName>
    </submittedName>
</protein>
<keyword evidence="4" id="KW-1185">Reference proteome</keyword>
<gene>
    <name evidence="3" type="ORF">ALC60_11539</name>
</gene>
<reference evidence="3 4" key="1">
    <citation type="submission" date="2015-09" db="EMBL/GenBank/DDBJ databases">
        <title>Trachymyrmex zeteki WGS genome.</title>
        <authorList>
            <person name="Nygaard S."/>
            <person name="Hu H."/>
            <person name="Boomsma J."/>
            <person name="Zhang G."/>
        </authorList>
    </citation>
    <scope>NUCLEOTIDE SEQUENCE [LARGE SCALE GENOMIC DNA]</scope>
    <source>
        <strain evidence="3">Tzet28-1</strain>
        <tissue evidence="3">Whole body</tissue>
    </source>
</reference>
<evidence type="ECO:0000313" key="4">
    <source>
        <dbReference type="Proteomes" id="UP000075809"/>
    </source>
</evidence>
<feature type="compositionally biased region" description="Low complexity" evidence="1">
    <location>
        <begin position="286"/>
        <end position="314"/>
    </location>
</feature>
<dbReference type="Proteomes" id="UP000075809">
    <property type="component" value="Unassembled WGS sequence"/>
</dbReference>
<dbReference type="EMBL" id="KQ982907">
    <property type="protein sequence ID" value="KYQ49433.1"/>
    <property type="molecule type" value="Genomic_DNA"/>
</dbReference>
<evidence type="ECO:0000256" key="2">
    <source>
        <dbReference type="SAM" id="SignalP"/>
    </source>
</evidence>
<evidence type="ECO:0000313" key="3">
    <source>
        <dbReference type="EMBL" id="KYQ49433.1"/>
    </source>
</evidence>
<name>A0A151WNL4_9HYME</name>
<feature type="region of interest" description="Disordered" evidence="1">
    <location>
        <begin position="97"/>
        <end position="231"/>
    </location>
</feature>
<feature type="compositionally biased region" description="Low complexity" evidence="1">
    <location>
        <begin position="152"/>
        <end position="165"/>
    </location>
</feature>
<feature type="region of interest" description="Disordered" evidence="1">
    <location>
        <begin position="285"/>
        <end position="347"/>
    </location>
</feature>
<feature type="signal peptide" evidence="2">
    <location>
        <begin position="1"/>
        <end position="21"/>
    </location>
</feature>
<feature type="compositionally biased region" description="Acidic residues" evidence="1">
    <location>
        <begin position="213"/>
        <end position="223"/>
    </location>
</feature>
<keyword evidence="2" id="KW-0732">Signal</keyword>
<feature type="non-terminal residue" evidence="3">
    <location>
        <position position="1"/>
    </location>
</feature>
<evidence type="ECO:0000256" key="1">
    <source>
        <dbReference type="SAM" id="MobiDB-lite"/>
    </source>
</evidence>
<accession>A0A151WNL4</accession>
<organism evidence="3 4">
    <name type="scientific">Mycetomoellerius zeteki</name>
    <dbReference type="NCBI Taxonomy" id="64791"/>
    <lineage>
        <taxon>Eukaryota</taxon>
        <taxon>Metazoa</taxon>
        <taxon>Ecdysozoa</taxon>
        <taxon>Arthropoda</taxon>
        <taxon>Hexapoda</taxon>
        <taxon>Insecta</taxon>
        <taxon>Pterygota</taxon>
        <taxon>Neoptera</taxon>
        <taxon>Endopterygota</taxon>
        <taxon>Hymenoptera</taxon>
        <taxon>Apocrita</taxon>
        <taxon>Aculeata</taxon>
        <taxon>Formicoidea</taxon>
        <taxon>Formicidae</taxon>
        <taxon>Myrmicinae</taxon>
        <taxon>Mycetomoellerius</taxon>
    </lineage>
</organism>
<feature type="compositionally biased region" description="Basic and acidic residues" evidence="1">
    <location>
        <begin position="335"/>
        <end position="346"/>
    </location>
</feature>
<feature type="chain" id="PRO_5007591326" evidence="2">
    <location>
        <begin position="22"/>
        <end position="498"/>
    </location>
</feature>